<dbReference type="KEGG" id="ttr:Tter_1434"/>
<dbReference type="RefSeq" id="WP_012875375.1">
    <property type="nucleotide sequence ID" value="NC_013525.1"/>
</dbReference>
<dbReference type="Proteomes" id="UP000000323">
    <property type="component" value="Chromosome 1"/>
</dbReference>
<dbReference type="EMBL" id="CP001825">
    <property type="protein sequence ID" value="ACZ42340.1"/>
    <property type="molecule type" value="Genomic_DNA"/>
</dbReference>
<evidence type="ECO:0000313" key="3">
    <source>
        <dbReference type="Proteomes" id="UP000000323"/>
    </source>
</evidence>
<organism evidence="2 3">
    <name type="scientific">Thermobaculum terrenum (strain ATCC BAA-798 / CCMEE 7001 / YNP1)</name>
    <dbReference type="NCBI Taxonomy" id="525904"/>
    <lineage>
        <taxon>Bacteria</taxon>
        <taxon>Bacillati</taxon>
        <taxon>Chloroflexota</taxon>
        <taxon>Chloroflexia</taxon>
        <taxon>Candidatus Thermobaculales</taxon>
        <taxon>Candidatus Thermobaculaceae</taxon>
        <taxon>Thermobaculum</taxon>
    </lineage>
</organism>
<protein>
    <submittedName>
        <fullName evidence="2">Uncharacterized protein</fullName>
    </submittedName>
</protein>
<reference evidence="3" key="1">
    <citation type="journal article" date="2010" name="Stand. Genomic Sci.">
        <title>Complete genome sequence of 'Thermobaculum terrenum' type strain (YNP1).</title>
        <authorList>
            <person name="Kiss H."/>
            <person name="Cleland D."/>
            <person name="Lapidus A."/>
            <person name="Lucas S."/>
            <person name="Glavina Del Rio T."/>
            <person name="Nolan M."/>
            <person name="Tice H."/>
            <person name="Han C."/>
            <person name="Goodwin L."/>
            <person name="Pitluck S."/>
            <person name="Liolios K."/>
            <person name="Ivanova N."/>
            <person name="Mavromatis K."/>
            <person name="Ovchinnikova G."/>
            <person name="Pati A."/>
            <person name="Chen A."/>
            <person name="Palaniappan K."/>
            <person name="Land M."/>
            <person name="Hauser L."/>
            <person name="Chang Y."/>
            <person name="Jeffries C."/>
            <person name="Lu M."/>
            <person name="Brettin T."/>
            <person name="Detter J."/>
            <person name="Goker M."/>
            <person name="Tindall B."/>
            <person name="Beck B."/>
            <person name="McDermott T."/>
            <person name="Woyke T."/>
            <person name="Bristow J."/>
            <person name="Eisen J."/>
            <person name="Markowitz V."/>
            <person name="Hugenholtz P."/>
            <person name="Kyrpides N."/>
            <person name="Klenk H."/>
            <person name="Cheng J."/>
        </authorList>
    </citation>
    <scope>NUCLEOTIDE SEQUENCE [LARGE SCALE GENOMIC DNA]</scope>
    <source>
        <strain evidence="3">ATCC BAA-798 / YNP1</strain>
    </source>
</reference>
<accession>D1CC25</accession>
<dbReference type="AlphaFoldDB" id="D1CC25"/>
<feature type="region of interest" description="Disordered" evidence="1">
    <location>
        <begin position="35"/>
        <end position="57"/>
    </location>
</feature>
<keyword evidence="3" id="KW-1185">Reference proteome</keyword>
<evidence type="ECO:0000256" key="1">
    <source>
        <dbReference type="SAM" id="MobiDB-lite"/>
    </source>
</evidence>
<name>D1CC25_THET1</name>
<proteinExistence type="predicted"/>
<evidence type="ECO:0000313" key="2">
    <source>
        <dbReference type="EMBL" id="ACZ42340.1"/>
    </source>
</evidence>
<dbReference type="HOGENOM" id="CLU_1767199_0_0_0"/>
<sequence>MNHIVSEGMDVIDATGNKLGEITKVWEEKERIIEGSEEQPEGRGINPPTPASGPPTGDFIRAGMAPRESLIEPSLQPTTDFDEKLANEPLQTAGGGYMQVKIAGLLSKSLYIPMTAIKEVREQQVLLRFTKDELENMGAGNKPDWLT</sequence>
<gene>
    <name evidence="2" type="ordered locus">Tter_1434</name>
</gene>